<proteinExistence type="predicted"/>
<comment type="caution">
    <text evidence="1">The sequence shown here is derived from an EMBL/GenBank/DDBJ whole genome shotgun (WGS) entry which is preliminary data.</text>
</comment>
<name>A0A9P1M6M0_9PEZI</name>
<evidence type="ECO:0000313" key="1">
    <source>
        <dbReference type="EMBL" id="CAI4210215.1"/>
    </source>
</evidence>
<protein>
    <submittedName>
        <fullName evidence="1">Uncharacterized protein</fullName>
    </submittedName>
</protein>
<organism evidence="1 2">
    <name type="scientific">Parascedosporium putredinis</name>
    <dbReference type="NCBI Taxonomy" id="1442378"/>
    <lineage>
        <taxon>Eukaryota</taxon>
        <taxon>Fungi</taxon>
        <taxon>Dikarya</taxon>
        <taxon>Ascomycota</taxon>
        <taxon>Pezizomycotina</taxon>
        <taxon>Sordariomycetes</taxon>
        <taxon>Hypocreomycetidae</taxon>
        <taxon>Microascales</taxon>
        <taxon>Microascaceae</taxon>
        <taxon>Parascedosporium</taxon>
    </lineage>
</organism>
<dbReference type="AlphaFoldDB" id="A0A9P1M6M0"/>
<dbReference type="EMBL" id="CALLCH030000001">
    <property type="protein sequence ID" value="CAI4210215.1"/>
    <property type="molecule type" value="Genomic_DNA"/>
</dbReference>
<keyword evidence="2" id="KW-1185">Reference proteome</keyword>
<dbReference type="Proteomes" id="UP000838763">
    <property type="component" value="Unassembled WGS sequence"/>
</dbReference>
<gene>
    <name evidence="1" type="ORF">PPNO1_LOCUS22</name>
</gene>
<reference evidence="1" key="1">
    <citation type="submission" date="2022-11" db="EMBL/GenBank/DDBJ databases">
        <authorList>
            <person name="Scott C."/>
            <person name="Bruce N."/>
        </authorList>
    </citation>
    <scope>NUCLEOTIDE SEQUENCE</scope>
</reference>
<accession>A0A9P1M6M0</accession>
<evidence type="ECO:0000313" key="2">
    <source>
        <dbReference type="Proteomes" id="UP000838763"/>
    </source>
</evidence>
<sequence>MSHSQKAVVLLNCARGRAQKWKGRSGGWLWFWNQTFNRWCAACSLALFSVNFEQNEEVSNANLLPRTESPGNI</sequence>